<keyword evidence="9 10" id="KW-0804">Transcription</keyword>
<accession>A0A0M0HQ79</accession>
<feature type="domain" description="Arginine repressor C-terminal" evidence="12">
    <location>
        <begin position="83"/>
        <end position="149"/>
    </location>
</feature>
<comment type="caution">
    <text evidence="13">The sequence shown here is derived from an EMBL/GenBank/DDBJ whole genome shotgun (WGS) entry which is preliminary data.</text>
</comment>
<dbReference type="GO" id="GO:0003677">
    <property type="term" value="F:DNA binding"/>
    <property type="evidence" value="ECO:0007669"/>
    <property type="project" value="UniProtKB-KW"/>
</dbReference>
<dbReference type="InterPro" id="IPR020899">
    <property type="entry name" value="Arg_repress_C"/>
</dbReference>
<dbReference type="HAMAP" id="MF_00173">
    <property type="entry name" value="Arg_repressor"/>
    <property type="match status" value="1"/>
</dbReference>
<dbReference type="InterPro" id="IPR036388">
    <property type="entry name" value="WH-like_DNA-bd_sf"/>
</dbReference>
<dbReference type="OrthoDB" id="7060358at2"/>
<gene>
    <name evidence="10" type="primary">argR</name>
    <name evidence="13" type="ORF">AKJ17_05065</name>
</gene>
<keyword evidence="6 10" id="KW-0055">Arginine biosynthesis</keyword>
<dbReference type="GO" id="GO:1900079">
    <property type="term" value="P:regulation of arginine biosynthetic process"/>
    <property type="evidence" value="ECO:0007669"/>
    <property type="project" value="UniProtKB-UniRule"/>
</dbReference>
<dbReference type="STRING" id="693.AKJ17_05065"/>
<evidence type="ECO:0000256" key="7">
    <source>
        <dbReference type="ARBA" id="ARBA00023015"/>
    </source>
</evidence>
<proteinExistence type="inferred from homology"/>
<evidence type="ECO:0000256" key="8">
    <source>
        <dbReference type="ARBA" id="ARBA00023125"/>
    </source>
</evidence>
<comment type="pathway">
    <text evidence="2 10">Amino-acid biosynthesis; L-arginine biosynthesis [regulation].</text>
</comment>
<dbReference type="GO" id="GO:0051259">
    <property type="term" value="P:protein complex oligomerization"/>
    <property type="evidence" value="ECO:0007669"/>
    <property type="project" value="InterPro"/>
</dbReference>
<dbReference type="SUPFAM" id="SSF55252">
    <property type="entry name" value="C-terminal domain of arginine repressor"/>
    <property type="match status" value="1"/>
</dbReference>
<keyword evidence="10" id="KW-0028">Amino-acid biosynthesis</keyword>
<dbReference type="PATRIC" id="fig|693.5.peg.1026"/>
<dbReference type="InterPro" id="IPR020900">
    <property type="entry name" value="Arg_repress_DNA-bd"/>
</dbReference>
<keyword evidence="14" id="KW-1185">Reference proteome</keyword>
<evidence type="ECO:0000259" key="12">
    <source>
        <dbReference type="Pfam" id="PF02863"/>
    </source>
</evidence>
<evidence type="ECO:0000256" key="3">
    <source>
        <dbReference type="ARBA" id="ARBA00008316"/>
    </source>
</evidence>
<protein>
    <recommendedName>
        <fullName evidence="4 10">Arginine repressor</fullName>
    </recommendedName>
</protein>
<comment type="function">
    <text evidence="10">Regulates arginine biosynthesis genes.</text>
</comment>
<comment type="similarity">
    <text evidence="3 10">Belongs to the ArgR family.</text>
</comment>
<keyword evidence="5 10" id="KW-0963">Cytoplasm</keyword>
<dbReference type="GO" id="GO:0006526">
    <property type="term" value="P:L-arginine biosynthetic process"/>
    <property type="evidence" value="ECO:0007669"/>
    <property type="project" value="UniProtKB-UniPathway"/>
</dbReference>
<dbReference type="InterPro" id="IPR036251">
    <property type="entry name" value="Arg_repress_C_sf"/>
</dbReference>
<evidence type="ECO:0000256" key="6">
    <source>
        <dbReference type="ARBA" id="ARBA00022571"/>
    </source>
</evidence>
<keyword evidence="7 10" id="KW-0805">Transcription regulation</keyword>
<dbReference type="RefSeq" id="WP_053394694.1">
    <property type="nucleotide sequence ID" value="NZ_LHPJ01000005.1"/>
</dbReference>
<dbReference type="PRINTS" id="PR01467">
    <property type="entry name" value="ARGREPRESSOR"/>
</dbReference>
<dbReference type="Gene3D" id="1.10.10.10">
    <property type="entry name" value="Winged helix-like DNA-binding domain superfamily/Winged helix DNA-binding domain"/>
    <property type="match status" value="1"/>
</dbReference>
<dbReference type="EMBL" id="LHPJ01000005">
    <property type="protein sequence ID" value="KOO04280.1"/>
    <property type="molecule type" value="Genomic_DNA"/>
</dbReference>
<comment type="subcellular location">
    <subcellularLocation>
        <location evidence="1 10">Cytoplasm</location>
    </subcellularLocation>
</comment>
<evidence type="ECO:0000259" key="11">
    <source>
        <dbReference type="Pfam" id="PF01316"/>
    </source>
</evidence>
<evidence type="ECO:0000256" key="10">
    <source>
        <dbReference type="HAMAP-Rule" id="MF_00173"/>
    </source>
</evidence>
<dbReference type="AlphaFoldDB" id="A0A0M0HQ79"/>
<evidence type="ECO:0000256" key="5">
    <source>
        <dbReference type="ARBA" id="ARBA00022490"/>
    </source>
</evidence>
<dbReference type="GO" id="GO:0034618">
    <property type="term" value="F:arginine binding"/>
    <property type="evidence" value="ECO:0007669"/>
    <property type="project" value="InterPro"/>
</dbReference>
<dbReference type="PANTHER" id="PTHR34471">
    <property type="entry name" value="ARGININE REPRESSOR"/>
    <property type="match status" value="1"/>
</dbReference>
<dbReference type="Gene3D" id="3.30.1360.40">
    <property type="match status" value="1"/>
</dbReference>
<sequence>MSKNVQNEAITRTIRHKILNEEITSQALLVCILEEEGFGKIHQSMVSRILTKLGAVRVLNEDKKLFYQIPHQLEMPSSKTNIEEMINDIDFNRFFIIIKTTPSAAELVARLVDSLRSQMGIMGIVSGDDTIFVTPTEEGNTKELTRQLAQFFSFNSKA</sequence>
<evidence type="ECO:0000256" key="2">
    <source>
        <dbReference type="ARBA" id="ARBA00005040"/>
    </source>
</evidence>
<keyword evidence="10" id="KW-0678">Repressor</keyword>
<dbReference type="GO" id="GO:0003700">
    <property type="term" value="F:DNA-binding transcription factor activity"/>
    <property type="evidence" value="ECO:0007669"/>
    <property type="project" value="UniProtKB-UniRule"/>
</dbReference>
<evidence type="ECO:0000256" key="9">
    <source>
        <dbReference type="ARBA" id="ARBA00023163"/>
    </source>
</evidence>
<evidence type="ECO:0000256" key="1">
    <source>
        <dbReference type="ARBA" id="ARBA00004496"/>
    </source>
</evidence>
<name>A0A0M0HQ79_VIBNE</name>
<dbReference type="Pfam" id="PF02863">
    <property type="entry name" value="Arg_repressor_C"/>
    <property type="match status" value="1"/>
</dbReference>
<dbReference type="InterPro" id="IPR036390">
    <property type="entry name" value="WH_DNA-bd_sf"/>
</dbReference>
<organism evidence="13 14">
    <name type="scientific">Vibrio nereis</name>
    <dbReference type="NCBI Taxonomy" id="693"/>
    <lineage>
        <taxon>Bacteria</taxon>
        <taxon>Pseudomonadati</taxon>
        <taxon>Pseudomonadota</taxon>
        <taxon>Gammaproteobacteria</taxon>
        <taxon>Vibrionales</taxon>
        <taxon>Vibrionaceae</taxon>
        <taxon>Vibrio</taxon>
    </lineage>
</organism>
<keyword evidence="8 10" id="KW-0238">DNA-binding</keyword>
<reference evidence="14" key="1">
    <citation type="submission" date="2015-08" db="EMBL/GenBank/DDBJ databases">
        <title>Vibrio galatheae sp. nov., a novel member of the Vibrionaceae family isolated from the Solomon Islands.</title>
        <authorList>
            <person name="Giubergia S."/>
            <person name="Machado H."/>
            <person name="Mateiu R.V."/>
            <person name="Gram L."/>
        </authorList>
    </citation>
    <scope>NUCLEOTIDE SEQUENCE [LARGE SCALE GENOMIC DNA]</scope>
    <source>
        <strain evidence="14">DSM 19584</strain>
    </source>
</reference>
<dbReference type="GO" id="GO:0005737">
    <property type="term" value="C:cytoplasm"/>
    <property type="evidence" value="ECO:0007669"/>
    <property type="project" value="UniProtKB-SubCell"/>
</dbReference>
<dbReference type="UniPathway" id="UPA00068"/>
<dbReference type="InterPro" id="IPR001669">
    <property type="entry name" value="Arg_repress"/>
</dbReference>
<dbReference type="Proteomes" id="UP000037515">
    <property type="component" value="Unassembled WGS sequence"/>
</dbReference>
<feature type="domain" description="Arginine repressor DNA-binding" evidence="11">
    <location>
        <begin position="12"/>
        <end position="73"/>
    </location>
</feature>
<evidence type="ECO:0000313" key="13">
    <source>
        <dbReference type="EMBL" id="KOO04280.1"/>
    </source>
</evidence>
<evidence type="ECO:0000256" key="4">
    <source>
        <dbReference type="ARBA" id="ARBA00021148"/>
    </source>
</evidence>
<evidence type="ECO:0000313" key="14">
    <source>
        <dbReference type="Proteomes" id="UP000037515"/>
    </source>
</evidence>
<dbReference type="SUPFAM" id="SSF46785">
    <property type="entry name" value="Winged helix' DNA-binding domain"/>
    <property type="match status" value="1"/>
</dbReference>
<dbReference type="PANTHER" id="PTHR34471:SF1">
    <property type="entry name" value="ARGININE REPRESSOR"/>
    <property type="match status" value="1"/>
</dbReference>
<dbReference type="Pfam" id="PF01316">
    <property type="entry name" value="Arg_repressor"/>
    <property type="match status" value="1"/>
</dbReference>